<dbReference type="PANTHER" id="PTHR30466:SF1">
    <property type="entry name" value="FMN REDUCTASE (NADH) RUTF"/>
    <property type="match status" value="1"/>
</dbReference>
<dbReference type="InterPro" id="IPR050268">
    <property type="entry name" value="NADH-dep_flavin_reductase"/>
</dbReference>
<comment type="caution">
    <text evidence="3">The sequence shown here is derived from an EMBL/GenBank/DDBJ whole genome shotgun (WGS) entry which is preliminary data.</text>
</comment>
<proteinExistence type="predicted"/>
<dbReference type="GO" id="GO:0042602">
    <property type="term" value="F:riboflavin reductase (NADPH) activity"/>
    <property type="evidence" value="ECO:0007669"/>
    <property type="project" value="TreeGrafter"/>
</dbReference>
<reference evidence="3 4" key="2">
    <citation type="submission" date="2020-02" db="EMBL/GenBank/DDBJ databases">
        <title>Erythrobacter dongmakensis sp. nov., isolated from a tidal mudflat.</title>
        <authorList>
            <person name="Kim I.S."/>
        </authorList>
    </citation>
    <scope>NUCLEOTIDE SEQUENCE [LARGE SCALE GENOMIC DNA]</scope>
    <source>
        <strain evidence="3 4">GH3-10</strain>
    </source>
</reference>
<dbReference type="GO" id="GO:0010181">
    <property type="term" value="F:FMN binding"/>
    <property type="evidence" value="ECO:0007669"/>
    <property type="project" value="InterPro"/>
</dbReference>
<gene>
    <name evidence="3" type="ORF">GRF63_14165</name>
</gene>
<evidence type="ECO:0000313" key="3">
    <source>
        <dbReference type="EMBL" id="MWV29053.1"/>
    </source>
</evidence>
<accession>A0A844XH47</accession>
<reference evidence="3 4" key="1">
    <citation type="submission" date="2019-12" db="EMBL/GenBank/DDBJ databases">
        <authorList>
            <person name="Lee S.D."/>
        </authorList>
    </citation>
    <scope>NUCLEOTIDE SEQUENCE [LARGE SCALE GENOMIC DNA]</scope>
    <source>
        <strain evidence="3 4">GH3-10</strain>
    </source>
</reference>
<keyword evidence="1" id="KW-0560">Oxidoreductase</keyword>
<dbReference type="EMBL" id="WUBR01000003">
    <property type="protein sequence ID" value="MWV29053.1"/>
    <property type="molecule type" value="Genomic_DNA"/>
</dbReference>
<evidence type="ECO:0000259" key="2">
    <source>
        <dbReference type="SMART" id="SM00903"/>
    </source>
</evidence>
<dbReference type="PANTHER" id="PTHR30466">
    <property type="entry name" value="FLAVIN REDUCTASE"/>
    <property type="match status" value="1"/>
</dbReference>
<evidence type="ECO:0000256" key="1">
    <source>
        <dbReference type="ARBA" id="ARBA00023002"/>
    </source>
</evidence>
<feature type="domain" description="Flavin reductase like" evidence="2">
    <location>
        <begin position="12"/>
        <end position="158"/>
    </location>
</feature>
<dbReference type="AlphaFoldDB" id="A0A844XH47"/>
<name>A0A844XH47_9SPHN</name>
<evidence type="ECO:0000313" key="4">
    <source>
        <dbReference type="Proteomes" id="UP000461409"/>
    </source>
</evidence>
<sequence length="166" mass="17721">MAIDQTLFREAMSTLAASVTIITTDGPGGRHGMTATAVCSVSDEPATVLACINRTSTMNARVKQNGVMCLNVLGGHHQDLSMLFANPRICVEDRFAKAEWDRSITGSPVLSNALIALDCEVSEITEVGTHSVFFGRLTDLAIATEHAPLLYFGRGFHTLKPQGTAA</sequence>
<organism evidence="3 4">
    <name type="scientific">Aurantiacibacter rhizosphaerae</name>
    <dbReference type="NCBI Taxonomy" id="2691582"/>
    <lineage>
        <taxon>Bacteria</taxon>
        <taxon>Pseudomonadati</taxon>
        <taxon>Pseudomonadota</taxon>
        <taxon>Alphaproteobacteria</taxon>
        <taxon>Sphingomonadales</taxon>
        <taxon>Erythrobacteraceae</taxon>
        <taxon>Aurantiacibacter</taxon>
    </lineage>
</organism>
<dbReference type="GO" id="GO:0006208">
    <property type="term" value="P:pyrimidine nucleobase catabolic process"/>
    <property type="evidence" value="ECO:0007669"/>
    <property type="project" value="TreeGrafter"/>
</dbReference>
<dbReference type="Proteomes" id="UP000461409">
    <property type="component" value="Unassembled WGS sequence"/>
</dbReference>
<protein>
    <submittedName>
        <fullName evidence="3">Flavin reductase</fullName>
    </submittedName>
</protein>
<dbReference type="SUPFAM" id="SSF50475">
    <property type="entry name" value="FMN-binding split barrel"/>
    <property type="match status" value="1"/>
</dbReference>
<dbReference type="SMART" id="SM00903">
    <property type="entry name" value="Flavin_Reduct"/>
    <property type="match status" value="1"/>
</dbReference>
<dbReference type="Gene3D" id="2.30.110.10">
    <property type="entry name" value="Electron Transport, Fmn-binding Protein, Chain A"/>
    <property type="match status" value="1"/>
</dbReference>
<dbReference type="RefSeq" id="WP_160486680.1">
    <property type="nucleotide sequence ID" value="NZ_WUBR01000003.1"/>
</dbReference>
<keyword evidence="4" id="KW-1185">Reference proteome</keyword>
<dbReference type="InterPro" id="IPR012349">
    <property type="entry name" value="Split_barrel_FMN-bd"/>
</dbReference>
<dbReference type="Pfam" id="PF01613">
    <property type="entry name" value="Flavin_Reduct"/>
    <property type="match status" value="1"/>
</dbReference>
<dbReference type="InterPro" id="IPR002563">
    <property type="entry name" value="Flavin_Rdtase-like_dom"/>
</dbReference>